<dbReference type="RefSeq" id="WP_095492061.1">
    <property type="nucleotide sequence ID" value="NZ_NPKJ01000026.1"/>
</dbReference>
<dbReference type="Proteomes" id="UP000216442">
    <property type="component" value="Unassembled WGS sequence"/>
</dbReference>
<name>A0A271LTI2_9HYPH</name>
<evidence type="ECO:0000313" key="1">
    <source>
        <dbReference type="EMBL" id="PAQ10595.1"/>
    </source>
</evidence>
<organism evidence="1 2">
    <name type="scientific">Mesorhizobium temperatum</name>
    <dbReference type="NCBI Taxonomy" id="241416"/>
    <lineage>
        <taxon>Bacteria</taxon>
        <taxon>Pseudomonadati</taxon>
        <taxon>Pseudomonadota</taxon>
        <taxon>Alphaproteobacteria</taxon>
        <taxon>Hyphomicrobiales</taxon>
        <taxon>Phyllobacteriaceae</taxon>
        <taxon>Mesorhizobium</taxon>
    </lineage>
</organism>
<sequence length="101" mass="11204">MKVTAAGIDRIKIGNADASGHGAHFVVWLYLQVDEGGTQTGQELVVSVPYDAHMTFDNLATQAFEKAHAMLRACCEIDESMWWKQFNRSLAPLPEWTPGPQ</sequence>
<reference evidence="1 2" key="1">
    <citation type="submission" date="2017-08" db="EMBL/GenBank/DDBJ databases">
        <title>Mesorhizobium wenxinae sp. nov., a novel rhizobial species isolated from root nodules of chickpea (Cicer arietinum L.).</title>
        <authorList>
            <person name="Zhang J."/>
        </authorList>
    </citation>
    <scope>NUCLEOTIDE SEQUENCE [LARGE SCALE GENOMIC DNA]</scope>
    <source>
        <strain evidence="1 2">SDW018</strain>
    </source>
</reference>
<proteinExistence type="predicted"/>
<protein>
    <submittedName>
        <fullName evidence="1">Uncharacterized protein</fullName>
    </submittedName>
</protein>
<dbReference type="AlphaFoldDB" id="A0A271LTI2"/>
<evidence type="ECO:0000313" key="2">
    <source>
        <dbReference type="Proteomes" id="UP000216442"/>
    </source>
</evidence>
<comment type="caution">
    <text evidence="1">The sequence shown here is derived from an EMBL/GenBank/DDBJ whole genome shotgun (WGS) entry which is preliminary data.</text>
</comment>
<accession>A0A271LTI2</accession>
<dbReference type="EMBL" id="NPKJ01000026">
    <property type="protein sequence ID" value="PAQ10595.1"/>
    <property type="molecule type" value="Genomic_DNA"/>
</dbReference>
<gene>
    <name evidence="1" type="ORF">CIT26_07860</name>
</gene>
<dbReference type="OrthoDB" id="8079937at2"/>
<keyword evidence="2" id="KW-1185">Reference proteome</keyword>